<organism evidence="1 2">
    <name type="scientific">Burkholderia ambifaria</name>
    <dbReference type="NCBI Taxonomy" id="152480"/>
    <lineage>
        <taxon>Bacteria</taxon>
        <taxon>Pseudomonadati</taxon>
        <taxon>Pseudomonadota</taxon>
        <taxon>Betaproteobacteria</taxon>
        <taxon>Burkholderiales</taxon>
        <taxon>Burkholderiaceae</taxon>
        <taxon>Burkholderia</taxon>
        <taxon>Burkholderia cepacia complex</taxon>
    </lineage>
</organism>
<evidence type="ECO:0000313" key="2">
    <source>
        <dbReference type="Proteomes" id="UP000682266"/>
    </source>
</evidence>
<name>A0AA41EBT7_9BURK</name>
<evidence type="ECO:0000313" key="1">
    <source>
        <dbReference type="EMBL" id="MBR8132183.1"/>
    </source>
</evidence>
<gene>
    <name evidence="1" type="ORF">KDW93_24955</name>
</gene>
<dbReference type="Proteomes" id="UP000682266">
    <property type="component" value="Unassembled WGS sequence"/>
</dbReference>
<accession>A0AA41EBT7</accession>
<comment type="caution">
    <text evidence="1">The sequence shown here is derived from an EMBL/GenBank/DDBJ whole genome shotgun (WGS) entry which is preliminary data.</text>
</comment>
<reference evidence="1" key="1">
    <citation type="submission" date="2021-04" db="EMBL/GenBank/DDBJ databases">
        <title>A collection of bacterial strains from the Burkholderia cepacia Research Laboratory and Repository.</title>
        <authorList>
            <person name="Lipuma J."/>
            <person name="Spilker T."/>
        </authorList>
    </citation>
    <scope>NUCLEOTIDE SEQUENCE</scope>
    <source>
        <strain evidence="1">AU36012</strain>
    </source>
</reference>
<proteinExistence type="predicted"/>
<dbReference type="EMBL" id="JAGSVG010000026">
    <property type="protein sequence ID" value="MBR8132183.1"/>
    <property type="molecule type" value="Genomic_DNA"/>
</dbReference>
<feature type="non-terminal residue" evidence="1">
    <location>
        <position position="36"/>
    </location>
</feature>
<sequence>MILVYRYRVKSLNGLLNKQSRAVNYVWNFCNDTQKH</sequence>
<protein>
    <submittedName>
        <fullName evidence="1">Transposase</fullName>
    </submittedName>
</protein>
<dbReference type="AlphaFoldDB" id="A0AA41EBT7"/>